<evidence type="ECO:0000313" key="2">
    <source>
        <dbReference type="Proteomes" id="UP000015531"/>
    </source>
</evidence>
<proteinExistence type="predicted"/>
<organism evidence="1 2">
    <name type="scientific">Sphingobium lactosutens DS20</name>
    <dbReference type="NCBI Taxonomy" id="1331060"/>
    <lineage>
        <taxon>Bacteria</taxon>
        <taxon>Pseudomonadati</taxon>
        <taxon>Pseudomonadota</taxon>
        <taxon>Alphaproteobacteria</taxon>
        <taxon>Sphingomonadales</taxon>
        <taxon>Sphingomonadaceae</taxon>
        <taxon>Sphingobium</taxon>
    </lineage>
</organism>
<gene>
    <name evidence="1" type="ORF">RLDS_19510</name>
</gene>
<evidence type="ECO:0000313" key="1">
    <source>
        <dbReference type="EMBL" id="EQB12336.1"/>
    </source>
</evidence>
<protein>
    <submittedName>
        <fullName evidence="1">Uncharacterized protein</fullName>
    </submittedName>
</protein>
<comment type="caution">
    <text evidence="1">The sequence shown here is derived from an EMBL/GenBank/DDBJ whole genome shotgun (WGS) entry which is preliminary data.</text>
</comment>
<name>T0H7S3_9SPHN</name>
<dbReference type="Proteomes" id="UP000015531">
    <property type="component" value="Unassembled WGS sequence"/>
</dbReference>
<dbReference type="AlphaFoldDB" id="T0H7S3"/>
<reference evidence="1 2" key="1">
    <citation type="journal article" date="2013" name="Genome Announc.">
        <title>Draft Genome Sequence of Sphingobium lactosutens Strain DS20T, Isolated from a Hexachlorocyclohexane Dumpsite.</title>
        <authorList>
            <person name="Kumar R."/>
            <person name="Dwivedi V."/>
            <person name="Negi V."/>
            <person name="Khurana J.P."/>
            <person name="Lal R."/>
        </authorList>
    </citation>
    <scope>NUCLEOTIDE SEQUENCE [LARGE SCALE GENOMIC DNA]</scope>
    <source>
        <strain evidence="1 2">DS20</strain>
    </source>
</reference>
<keyword evidence="2" id="KW-1185">Reference proteome</keyword>
<dbReference type="EMBL" id="ATDP01000103">
    <property type="protein sequence ID" value="EQB12336.1"/>
    <property type="molecule type" value="Genomic_DNA"/>
</dbReference>
<sequence>MSPSVMLFTAQEKRLDEASRISCDGALVGQKNTMQNAATTSSPAKPYICHAGIARF</sequence>
<accession>T0H7S3</accession>
<dbReference type="PATRIC" id="fig|1331060.3.peg.3766"/>